<gene>
    <name evidence="2" type="ORF">H6G05_15090</name>
</gene>
<dbReference type="PANTHER" id="PTHR36434:SF1">
    <property type="entry name" value="MEMBRANE PROTEASE YUGP-RELATED"/>
    <property type="match status" value="1"/>
</dbReference>
<dbReference type="Pfam" id="PF04298">
    <property type="entry name" value="Zn_peptidase_2"/>
    <property type="match status" value="1"/>
</dbReference>
<dbReference type="EMBL" id="JACJQY010000024">
    <property type="protein sequence ID" value="MBD2318166.1"/>
    <property type="molecule type" value="Genomic_DNA"/>
</dbReference>
<keyword evidence="1" id="KW-0812">Transmembrane</keyword>
<dbReference type="PANTHER" id="PTHR36434">
    <property type="entry name" value="MEMBRANE PROTEASE YUGP-RELATED"/>
    <property type="match status" value="1"/>
</dbReference>
<keyword evidence="1" id="KW-0472">Membrane</keyword>
<comment type="caution">
    <text evidence="2">The sequence shown here is derived from an EMBL/GenBank/DDBJ whole genome shotgun (WGS) entry which is preliminary data.</text>
</comment>
<evidence type="ECO:0000313" key="3">
    <source>
        <dbReference type="Proteomes" id="UP000618445"/>
    </source>
</evidence>
<dbReference type="RefSeq" id="WP_190578951.1">
    <property type="nucleotide sequence ID" value="NZ_CAWPQU010000017.1"/>
</dbReference>
<reference evidence="2 3" key="1">
    <citation type="journal article" date="2020" name="ISME J.">
        <title>Comparative genomics reveals insights into cyanobacterial evolution and habitat adaptation.</title>
        <authorList>
            <person name="Chen M.Y."/>
            <person name="Teng W.K."/>
            <person name="Zhao L."/>
            <person name="Hu C.X."/>
            <person name="Zhou Y.K."/>
            <person name="Han B.P."/>
            <person name="Song L.R."/>
            <person name="Shu W.S."/>
        </authorList>
    </citation>
    <scope>NUCLEOTIDE SEQUENCE [LARGE SCALE GENOMIC DNA]</scope>
    <source>
        <strain evidence="2 3">FACHB-1050</strain>
    </source>
</reference>
<keyword evidence="1" id="KW-1133">Transmembrane helix</keyword>
<protein>
    <submittedName>
        <fullName evidence="2">Zinc metallopeptidase</fullName>
    </submittedName>
</protein>
<feature type="transmembrane region" description="Helical" evidence="1">
    <location>
        <begin position="138"/>
        <end position="167"/>
    </location>
</feature>
<name>A0ABR8CEP8_9CYAN</name>
<organism evidence="2 3">
    <name type="scientific">Phormidium tenue FACHB-1050</name>
    <dbReference type="NCBI Taxonomy" id="2692857"/>
    <lineage>
        <taxon>Bacteria</taxon>
        <taxon>Bacillati</taxon>
        <taxon>Cyanobacteriota</taxon>
        <taxon>Cyanophyceae</taxon>
        <taxon>Oscillatoriophycideae</taxon>
        <taxon>Oscillatoriales</taxon>
        <taxon>Oscillatoriaceae</taxon>
        <taxon>Phormidium</taxon>
    </lineage>
</organism>
<dbReference type="Proteomes" id="UP000618445">
    <property type="component" value="Unassembled WGS sequence"/>
</dbReference>
<keyword evidence="3" id="KW-1185">Reference proteome</keyword>
<evidence type="ECO:0000313" key="2">
    <source>
        <dbReference type="EMBL" id="MBD2318166.1"/>
    </source>
</evidence>
<evidence type="ECO:0000256" key="1">
    <source>
        <dbReference type="SAM" id="Phobius"/>
    </source>
</evidence>
<sequence>MFFHPSYLILIPGMILMFWAQQRVKATYEKYADMRSSLGMTGAQVAKTILQRMGIHDVTVEQVAGELTDHYDPSAKAVRLSESVYTSSSLAAAAIAAHECGHVLQDVRGYQFMNIRASLVPVANIGANFGPMMVMAGLFLTSLGSLSVVFINIGIALFASAILFHIVTLPVEFDASSRALRLIDELGILQGEENLGARKVLNAAAWTYVATAIYAVLQLVQLLLIRGDR</sequence>
<dbReference type="InterPro" id="IPR007395">
    <property type="entry name" value="Zn_peptidase_2"/>
</dbReference>
<accession>A0ABR8CEP8</accession>
<proteinExistence type="predicted"/>
<feature type="transmembrane region" description="Helical" evidence="1">
    <location>
        <begin position="205"/>
        <end position="225"/>
    </location>
</feature>